<dbReference type="SMART" id="SM00216">
    <property type="entry name" value="VWD"/>
    <property type="match status" value="1"/>
</dbReference>
<organism evidence="8 9">
    <name type="scientific">Porites lobata</name>
    <dbReference type="NCBI Taxonomy" id="104759"/>
    <lineage>
        <taxon>Eukaryota</taxon>
        <taxon>Metazoa</taxon>
        <taxon>Cnidaria</taxon>
        <taxon>Anthozoa</taxon>
        <taxon>Hexacorallia</taxon>
        <taxon>Scleractinia</taxon>
        <taxon>Fungiina</taxon>
        <taxon>Poritidae</taxon>
        <taxon>Porites</taxon>
    </lineage>
</organism>
<keyword evidence="2" id="KW-0758">Storage protein</keyword>
<dbReference type="PROSITE" id="PS51211">
    <property type="entry name" value="VITELLOGENIN"/>
    <property type="match status" value="1"/>
</dbReference>
<dbReference type="Proteomes" id="UP001159405">
    <property type="component" value="Unassembled WGS sequence"/>
</dbReference>
<dbReference type="SUPFAM" id="SSF56968">
    <property type="entry name" value="Lipovitellin-phosvitin complex, beta-sheet shell regions"/>
    <property type="match status" value="3"/>
</dbReference>
<dbReference type="InterPro" id="IPR037088">
    <property type="entry name" value="Vitellinogen_b-sht_shell_sf"/>
</dbReference>
<evidence type="ECO:0000256" key="1">
    <source>
        <dbReference type="ARBA" id="ARBA00022729"/>
    </source>
</evidence>
<evidence type="ECO:0000256" key="4">
    <source>
        <dbReference type="ARBA" id="ARBA00023180"/>
    </source>
</evidence>
<dbReference type="EMBL" id="CALNXK010000048">
    <property type="protein sequence ID" value="CAH3130858.1"/>
    <property type="molecule type" value="Genomic_DNA"/>
</dbReference>
<keyword evidence="4" id="KW-0325">Glycoprotein</keyword>
<dbReference type="Pfam" id="PF00094">
    <property type="entry name" value="VWD"/>
    <property type="match status" value="1"/>
</dbReference>
<comment type="caution">
    <text evidence="5">Lacks conserved residue(s) required for the propagation of feature annotation.</text>
</comment>
<evidence type="ECO:0008006" key="10">
    <source>
        <dbReference type="Google" id="ProtNLM"/>
    </source>
</evidence>
<evidence type="ECO:0000259" key="6">
    <source>
        <dbReference type="PROSITE" id="PS51211"/>
    </source>
</evidence>
<dbReference type="Pfam" id="PF09172">
    <property type="entry name" value="Vit_open_b-sht"/>
    <property type="match status" value="2"/>
</dbReference>
<feature type="domain" description="Vitellogenin" evidence="6">
    <location>
        <begin position="1"/>
        <end position="607"/>
    </location>
</feature>
<keyword evidence="1" id="KW-0732">Signal</keyword>
<dbReference type="Gene3D" id="1.25.10.20">
    <property type="entry name" value="Vitellinogen, superhelical"/>
    <property type="match status" value="1"/>
</dbReference>
<feature type="domain" description="VWFD" evidence="7">
    <location>
        <begin position="1206"/>
        <end position="1387"/>
    </location>
</feature>
<reference evidence="8 9" key="1">
    <citation type="submission" date="2022-05" db="EMBL/GenBank/DDBJ databases">
        <authorList>
            <consortium name="Genoscope - CEA"/>
            <person name="William W."/>
        </authorList>
    </citation>
    <scope>NUCLEOTIDE SEQUENCE [LARGE SCALE GENOMIC DNA]</scope>
</reference>
<dbReference type="Pfam" id="PF01347">
    <property type="entry name" value="Vitellogenin_N"/>
    <property type="match status" value="2"/>
</dbReference>
<gene>
    <name evidence="8" type="ORF">PLOB_00034844</name>
</gene>
<dbReference type="PANTHER" id="PTHR23345:SF15">
    <property type="entry name" value="VITELLOGENIN 1-RELATED"/>
    <property type="match status" value="1"/>
</dbReference>
<dbReference type="InterPro" id="IPR001747">
    <property type="entry name" value="Vitellogenin_N"/>
</dbReference>
<evidence type="ECO:0000256" key="5">
    <source>
        <dbReference type="PROSITE-ProRule" id="PRU00557"/>
    </source>
</evidence>
<sequence>MTRPLKALQLPFKVVFNGGRIKEISAHNQDPEWSVNIKRGLVNLFQIAPEMKLEEEKDKQILHQLESTVMGNCPVSYVISPVKNQPDKKDRSVKLSKLINYDQCKNRPELNRNIFYSQRCDDCQQVTQKKIIFRFRNLRLLSFQSNGHAPYLSTIGRVDHTLRSSNISGFVINRTETYEEHIFTPFSRFGEEVKSSARQVLQFKKIDAVGKALTDRTKKVNLQFTAEDPNKSARDDVQLQTQLAQQTQRLAEEMREAVKDPGSHEAAQTFMALIQLLRKSNRDTLEKQADRMLGSHDSTERKYFLDVLSSVGTSEAFQVLKQKIQQNKISTKEQLNRVFMGLAFASSPTAEHIKTVSELCQQQREISIRRQCLLSFGALVNRVNERARLQQDMQTVAATQEHVQGIQNYLANPLTPQQDRLTAVKVLGNAGSIQSQGLLLKIIKDRSESSQIRVNSIWALRRIISQAKDKIYPSLISTFSDTNESPELRMAIFQLLLNSEPNITTLQSVTNIVRQEITNQDPGPRSNQVASYVISLLSSVASNDNPVMKKRAMQARGALQLLPKKMFGLMSYSKGIRLPYYTEKFQAGIEFEANKMNVPESSIPRNMNARLMLNLFGYKTDAIEFGTRIENMDDTILEHLTPNVQRRKKRSLLGSALSWFTEGSSAGKAGRGPTTFLRRCPHFLKIKYYDFIPFFDFQYEKIIFNCQPSHFSPCSAAPVYYISSSKRSQVETWKRCTQSVVSTYIRVFGDELKFAEISPGHLDQLADDVTDLLSGRKSRLELKDQGIVISKDKVTIEQALEKAILLNDARRMLPTLTGIPLDIQFTSSAVIKLIGAAKMNIGSSLWGLLPDISKITGDVEIKPSVHAHADVSVGIHTPYLRMGLQLSGSASASPVHKLYFLNDAGTSRVRYDIPNERRDIVNVKTATQGFVESLNPVTYERDRQQISMDLSAPHLKQLHSIFTSCQDKFGVQLCVEGQVPDIASLRLQEIPVLSTIGQTEVRVSMGPSTDKTTTIDWTNNIVKNNHETVKVNGQISSSNTAQGRISYKGTYRKEDNRAQLKIESKVFDVRGYEDFTVNFTANHDGLKLEFGDANLQYQINASGQIKDQGKNLRLQTQWTELPEQWKTIFYNWQPQLWYALQQFAWIRRTEQKTKQVTFELQLMTPETANLTVKTPDAEAERANLALPITIERLPQSPQDIFNNLYAQCEVTNQRIKTFDGVQYQHNIAGKCPYVLVQEHSNDKESKRVELSVLLDEKTQNWTVMASIYPQYNETVKIQPDLSILIDGQKRECNQTVACQLKHSGATVQKTQTSDGTTQIQISSTKLGLYVTIEGQRLQVYASPLLRSRVRGLCGDADCEQWNEFRDAQTDQVFTTLQEFTRSWQKTC</sequence>
<evidence type="ECO:0000256" key="2">
    <source>
        <dbReference type="ARBA" id="ARBA00022761"/>
    </source>
</evidence>
<evidence type="ECO:0000313" key="8">
    <source>
        <dbReference type="EMBL" id="CAH3130858.1"/>
    </source>
</evidence>
<dbReference type="InterPro" id="IPR015819">
    <property type="entry name" value="Lipid_transp_b-sht_shell"/>
</dbReference>
<protein>
    <recommendedName>
        <fullName evidence="10">Vitellogenin</fullName>
    </recommendedName>
</protein>
<dbReference type="Gene3D" id="2.20.90.10">
    <property type="entry name" value="Vitellinogen, beta-sheet shell domain"/>
    <property type="match status" value="1"/>
</dbReference>
<name>A0ABN8P5E1_9CNID</name>
<evidence type="ECO:0000256" key="3">
    <source>
        <dbReference type="ARBA" id="ARBA00023157"/>
    </source>
</evidence>
<dbReference type="InterPro" id="IPR015255">
    <property type="entry name" value="Vitellinogen_open_b-sht"/>
</dbReference>
<dbReference type="Gene3D" id="2.20.50.20">
    <property type="entry name" value="Lipovitellin. Chain A, domain 3"/>
    <property type="match status" value="1"/>
</dbReference>
<dbReference type="SUPFAM" id="SSF48431">
    <property type="entry name" value="Lipovitellin-phosvitin complex, superhelical domain"/>
    <property type="match status" value="1"/>
</dbReference>
<dbReference type="InterPro" id="IPR001846">
    <property type="entry name" value="VWF_type-D"/>
</dbReference>
<dbReference type="SMART" id="SM00638">
    <property type="entry name" value="LPD_N"/>
    <property type="match status" value="1"/>
</dbReference>
<dbReference type="Gene3D" id="2.20.80.10">
    <property type="entry name" value="Lipovitellin-phosvitin complex, chain A, domain 4"/>
    <property type="match status" value="1"/>
</dbReference>
<keyword evidence="3 5" id="KW-1015">Disulfide bond</keyword>
<evidence type="ECO:0000313" key="9">
    <source>
        <dbReference type="Proteomes" id="UP001159405"/>
    </source>
</evidence>
<evidence type="ECO:0000259" key="7">
    <source>
        <dbReference type="PROSITE" id="PS51233"/>
    </source>
</evidence>
<dbReference type="Gene3D" id="2.30.230.10">
    <property type="entry name" value="Lipovitellin, beta-sheet shell regions, chain A"/>
    <property type="match status" value="1"/>
</dbReference>
<comment type="caution">
    <text evidence="8">The sequence shown here is derived from an EMBL/GenBank/DDBJ whole genome shotgun (WGS) entry which is preliminary data.</text>
</comment>
<dbReference type="InterPro" id="IPR015816">
    <property type="entry name" value="Vitellinogen_b-sht_N"/>
</dbReference>
<keyword evidence="9" id="KW-1185">Reference proteome</keyword>
<dbReference type="InterPro" id="IPR011030">
    <property type="entry name" value="Lipovitellin_superhlx_dom"/>
</dbReference>
<dbReference type="SMART" id="SM01169">
    <property type="entry name" value="DUF1943"/>
    <property type="match status" value="1"/>
</dbReference>
<accession>A0ABN8P5E1</accession>
<dbReference type="InterPro" id="IPR050733">
    <property type="entry name" value="Vitellogenin/Apolipophorin"/>
</dbReference>
<dbReference type="PROSITE" id="PS51233">
    <property type="entry name" value="VWFD"/>
    <property type="match status" value="1"/>
</dbReference>
<feature type="disulfide bond" evidence="5">
    <location>
        <begin position="120"/>
        <end position="123"/>
    </location>
</feature>
<dbReference type="InterPro" id="IPR015817">
    <property type="entry name" value="Vitellinogen_open_b-sht_sub1"/>
</dbReference>
<dbReference type="PANTHER" id="PTHR23345">
    <property type="entry name" value="VITELLOGENIN-RELATED"/>
    <property type="match status" value="1"/>
</dbReference>
<proteinExistence type="predicted"/>